<comment type="caution">
    <text evidence="2">The sequence shown here is derived from an EMBL/GenBank/DDBJ whole genome shotgun (WGS) entry which is preliminary data.</text>
</comment>
<gene>
    <name evidence="2" type="ORF">L0668_03050</name>
</gene>
<dbReference type="EMBL" id="JAKGAS010000001">
    <property type="protein sequence ID" value="MCF2947068.1"/>
    <property type="molecule type" value="Genomic_DNA"/>
</dbReference>
<accession>A0ABS9D2C5</accession>
<dbReference type="Proteomes" id="UP001521137">
    <property type="component" value="Unassembled WGS sequence"/>
</dbReference>
<name>A0ABS9D2C5_9ALTE</name>
<keyword evidence="1" id="KW-0812">Transmembrane</keyword>
<evidence type="ECO:0000256" key="1">
    <source>
        <dbReference type="SAM" id="Phobius"/>
    </source>
</evidence>
<organism evidence="2 3">
    <name type="scientific">Paraglaciecola algarum</name>
    <dbReference type="NCBI Taxonomy" id="3050085"/>
    <lineage>
        <taxon>Bacteria</taxon>
        <taxon>Pseudomonadati</taxon>
        <taxon>Pseudomonadota</taxon>
        <taxon>Gammaproteobacteria</taxon>
        <taxon>Alteromonadales</taxon>
        <taxon>Alteromonadaceae</taxon>
        <taxon>Paraglaciecola</taxon>
    </lineage>
</organism>
<protein>
    <submittedName>
        <fullName evidence="2">Uncharacterized protein</fullName>
    </submittedName>
</protein>
<proteinExistence type="predicted"/>
<keyword evidence="1" id="KW-1133">Transmembrane helix</keyword>
<keyword evidence="3" id="KW-1185">Reference proteome</keyword>
<evidence type="ECO:0000313" key="3">
    <source>
        <dbReference type="Proteomes" id="UP001521137"/>
    </source>
</evidence>
<dbReference type="RefSeq" id="WP_235310580.1">
    <property type="nucleotide sequence ID" value="NZ_JAKGAS010000001.1"/>
</dbReference>
<keyword evidence="1" id="KW-0472">Membrane</keyword>
<sequence>MNPSFFNRILVSLLIFSALVGVFLFLNQSPLNNSPNQCVVDENSYCSITLGQELVYVRFLQEIELEEELQVQISLPKSHFLRSAWVQGVNMYMGKTPVIINQKLTIEGGEGENSYQGVLFLGACSEPNMRWQLIVQTKDLNQTTQVFLVNFKTYY</sequence>
<evidence type="ECO:0000313" key="2">
    <source>
        <dbReference type="EMBL" id="MCF2947068.1"/>
    </source>
</evidence>
<feature type="transmembrane region" description="Helical" evidence="1">
    <location>
        <begin position="6"/>
        <end position="26"/>
    </location>
</feature>
<reference evidence="2 3" key="1">
    <citation type="submission" date="2022-01" db="EMBL/GenBank/DDBJ databases">
        <title>Paraglaciecola sp. G1-23.</title>
        <authorList>
            <person name="Jin M.S."/>
            <person name="Han D.M."/>
            <person name="Kim H.M."/>
            <person name="Jeon C.O."/>
        </authorList>
    </citation>
    <scope>NUCLEOTIDE SEQUENCE [LARGE SCALE GENOMIC DNA]</scope>
    <source>
        <strain evidence="2 3">G1-23</strain>
    </source>
</reference>